<dbReference type="InterPro" id="IPR000277">
    <property type="entry name" value="Cys/Met-Metab_PyrdxlP-dep_enz"/>
</dbReference>
<dbReference type="PROSITE" id="PS00868">
    <property type="entry name" value="CYS_MET_METAB_PP"/>
    <property type="match status" value="1"/>
</dbReference>
<comment type="caution">
    <text evidence="6">The sequence shown here is derived from an EMBL/GenBank/DDBJ whole genome shotgun (WGS) entry which is preliminary data.</text>
</comment>
<dbReference type="PIRSF" id="PIRSF001434">
    <property type="entry name" value="CGS"/>
    <property type="match status" value="1"/>
</dbReference>
<evidence type="ECO:0000256" key="3">
    <source>
        <dbReference type="ARBA" id="ARBA00022679"/>
    </source>
</evidence>
<keyword evidence="3 6" id="KW-0808">Transferase</keyword>
<dbReference type="PANTHER" id="PTHR43797">
    <property type="entry name" value="HOMOCYSTEINE/CYSTEINE SYNTHASE"/>
    <property type="match status" value="1"/>
</dbReference>
<dbReference type="CDD" id="cd00614">
    <property type="entry name" value="CGS_like"/>
    <property type="match status" value="1"/>
</dbReference>
<dbReference type="NCBIfam" id="TIGR01326">
    <property type="entry name" value="OAH_OAS_sulfhy"/>
    <property type="match status" value="1"/>
</dbReference>
<comment type="cofactor">
    <cofactor evidence="1 5">
        <name>pyridoxal 5'-phosphate</name>
        <dbReference type="ChEBI" id="CHEBI:597326"/>
    </cofactor>
</comment>
<evidence type="ECO:0000256" key="2">
    <source>
        <dbReference type="ARBA" id="ARBA00009077"/>
    </source>
</evidence>
<dbReference type="InterPro" id="IPR015424">
    <property type="entry name" value="PyrdxlP-dep_Trfase"/>
</dbReference>
<dbReference type="NCBIfam" id="NF005872">
    <property type="entry name" value="PRK07812.1"/>
    <property type="match status" value="1"/>
</dbReference>
<dbReference type="Gene3D" id="3.90.1150.10">
    <property type="entry name" value="Aspartate Aminotransferase, domain 1"/>
    <property type="match status" value="1"/>
</dbReference>
<dbReference type="EMBL" id="JAGIOF010000001">
    <property type="protein sequence ID" value="MBP2385064.1"/>
    <property type="molecule type" value="Genomic_DNA"/>
</dbReference>
<dbReference type="Proteomes" id="UP001296993">
    <property type="component" value="Unassembled WGS sequence"/>
</dbReference>
<sequence>MSNDWSFETRQIHVGQEPDATTGARALPIYQTTAFVFPTAESAAARFALQELEPIYTRIGNPTQDAVEQRIASLEGGVGALLLASGQAATTFAVLNLAEAGDHIVASPSLYGGTQNLFKHTLRKLGIEVTFVADPDDLEGWRAAIKPNTKALFGEVVSNPRQDVLDIESISAIAHEAGVPLIVDNTLATPYLVRPIEWGADIVIHSATKYLGGHGTAIAGVIVDSGNFDFAADPEKFPGFNTPDESYNGLVFGRDLGVDGILGANLAYILKARVQLLRDLGSAVSPFNAFLIAQGLETLSLRIERHVSNAVEVANWLEAQPQVESVNYAGIESSPWFERGRKYGPKGIGAIVAFEISGGLEAGQGFVDALKLHSHVANLGDVRSLVVHPASTTHAQLTEAERVAAGVSPGLVRLSVGIENVADIIADLRAGFEAVASLAEVELQGVTR</sequence>
<dbReference type="InterPro" id="IPR054542">
    <property type="entry name" value="Cys_met_metab_PP"/>
</dbReference>
<evidence type="ECO:0000256" key="4">
    <source>
        <dbReference type="ARBA" id="ARBA00022898"/>
    </source>
</evidence>
<dbReference type="RefSeq" id="WP_209995819.1">
    <property type="nucleotide sequence ID" value="NZ_BAAAJY010000013.1"/>
</dbReference>
<keyword evidence="7" id="KW-1185">Reference proteome</keyword>
<gene>
    <name evidence="6" type="ORF">JOF47_000575</name>
</gene>
<dbReference type="GO" id="GO:0003961">
    <property type="term" value="F:O-acetylhomoserine aminocarboxypropyltransferase activity"/>
    <property type="evidence" value="ECO:0007669"/>
    <property type="project" value="UniProtKB-EC"/>
</dbReference>
<dbReference type="InterPro" id="IPR006235">
    <property type="entry name" value="OAc-hSer/O-AcSer_sulfhydrylase"/>
</dbReference>
<name>A0ABS4X9C0_9MICC</name>
<evidence type="ECO:0000256" key="1">
    <source>
        <dbReference type="ARBA" id="ARBA00001933"/>
    </source>
</evidence>
<dbReference type="Gene3D" id="3.40.640.10">
    <property type="entry name" value="Type I PLP-dependent aspartate aminotransferase-like (Major domain)"/>
    <property type="match status" value="1"/>
</dbReference>
<protein>
    <submittedName>
        <fullName evidence="6">O-acetylhomoserine (Thiol)-lyase</fullName>
        <ecNumber evidence="6">2.5.1.49</ecNumber>
    </submittedName>
</protein>
<organism evidence="6 7">
    <name type="scientific">Paeniglutamicibacter kerguelensis</name>
    <dbReference type="NCBI Taxonomy" id="254788"/>
    <lineage>
        <taxon>Bacteria</taxon>
        <taxon>Bacillati</taxon>
        <taxon>Actinomycetota</taxon>
        <taxon>Actinomycetes</taxon>
        <taxon>Micrococcales</taxon>
        <taxon>Micrococcaceae</taxon>
        <taxon>Paeniglutamicibacter</taxon>
    </lineage>
</organism>
<dbReference type="InterPro" id="IPR015421">
    <property type="entry name" value="PyrdxlP-dep_Trfase_major"/>
</dbReference>
<evidence type="ECO:0000256" key="5">
    <source>
        <dbReference type="RuleBase" id="RU362118"/>
    </source>
</evidence>
<accession>A0ABS4X9C0</accession>
<dbReference type="SUPFAM" id="SSF53383">
    <property type="entry name" value="PLP-dependent transferases"/>
    <property type="match status" value="1"/>
</dbReference>
<comment type="similarity">
    <text evidence="2 5">Belongs to the trans-sulfuration enzymes family.</text>
</comment>
<dbReference type="Pfam" id="PF01053">
    <property type="entry name" value="Cys_Met_Meta_PP"/>
    <property type="match status" value="1"/>
</dbReference>
<evidence type="ECO:0000313" key="6">
    <source>
        <dbReference type="EMBL" id="MBP2385064.1"/>
    </source>
</evidence>
<dbReference type="EC" id="2.5.1.49" evidence="6"/>
<dbReference type="InterPro" id="IPR015422">
    <property type="entry name" value="PyrdxlP-dep_Trfase_small"/>
</dbReference>
<dbReference type="PANTHER" id="PTHR43797:SF2">
    <property type="entry name" value="HOMOCYSTEINE_CYSTEINE SYNTHASE"/>
    <property type="match status" value="1"/>
</dbReference>
<reference evidence="6 7" key="1">
    <citation type="submission" date="2021-03" db="EMBL/GenBank/DDBJ databases">
        <title>Sequencing the genomes of 1000 actinobacteria strains.</title>
        <authorList>
            <person name="Klenk H.-P."/>
        </authorList>
    </citation>
    <scope>NUCLEOTIDE SEQUENCE [LARGE SCALE GENOMIC DNA]</scope>
    <source>
        <strain evidence="6 7">DSM 15797</strain>
    </source>
</reference>
<keyword evidence="4 5" id="KW-0663">Pyridoxal phosphate</keyword>
<evidence type="ECO:0000313" key="7">
    <source>
        <dbReference type="Proteomes" id="UP001296993"/>
    </source>
</evidence>
<proteinExistence type="inferred from homology"/>